<accession>A0A2T4Q3V1</accession>
<evidence type="ECO:0000256" key="5">
    <source>
        <dbReference type="ARBA" id="ARBA00023026"/>
    </source>
</evidence>
<dbReference type="NCBIfam" id="TIGR02734">
    <property type="entry name" value="crtI_fam"/>
    <property type="match status" value="1"/>
</dbReference>
<sequence>MNIAVIGAGVTGLASAARLTAHGHQVTLYEKNEQIGGRMNQFTKDGFTFDMGPTIVMVPEVYKAVFEECGERFEDYVEMKQLPYIYDVYFNKDDKVRVPTDLAELHDALEQIEPGTTHGFMKFLADVYGRYEIARKYFLERTYRKPSDFYNLTSLIQGYKLKTLNHADNLIGQYVQNEKVQKMLAFQMLYIGIDPKQGPSLYSIIPMIEMMFGVHFIKGGMYGMVKGLEQLNLKLGVDIQCNANIEEIIIDPKYKQADGVRVNGLVKRFDKVLCTADFPYAAQQLMPQHAPVKKYPPQKIDQLDYSCSAFMMYIGIDKDVTEDVLLHNVIFSNHFRQNIDEIFNGDISEDPSLYLYVPKVGDATLAPEGQTGLYVLMPTPELKTGPLEWENPQFIKSVKEHIYRKLATIPALEHVQDHVISETIFTPKDFEQQYNAKFGTAFGLMPTLAQSNYYRPPNVSRDYKDLYFAGASTHPGAGVPIVLTSAKITVDEIIKDINNHI</sequence>
<evidence type="ECO:0000256" key="12">
    <source>
        <dbReference type="RuleBase" id="RU362075"/>
    </source>
</evidence>
<dbReference type="PANTHER" id="PTHR43734:SF1">
    <property type="entry name" value="PHYTOENE DESATURASE"/>
    <property type="match status" value="1"/>
</dbReference>
<evidence type="ECO:0000313" key="14">
    <source>
        <dbReference type="EMBL" id="PTI52693.1"/>
    </source>
</evidence>
<dbReference type="GO" id="GO:0016117">
    <property type="term" value="P:carotenoid biosynthetic process"/>
    <property type="evidence" value="ECO:0007669"/>
    <property type="project" value="UniProtKB-KW"/>
</dbReference>
<gene>
    <name evidence="14" type="ORF">BU085_00300</name>
</gene>
<dbReference type="Proteomes" id="UP000240717">
    <property type="component" value="Unassembled WGS sequence"/>
</dbReference>
<comment type="pathway">
    <text evidence="8">Carotenoid biosynthesis; staphyloxanthin biosynthesis; staphyloxanthin from farnesyl diphosphate: step 2/5.</text>
</comment>
<dbReference type="STRING" id="1194526.A284_01660"/>
<dbReference type="RefSeq" id="WP_107532306.1">
    <property type="nucleotide sequence ID" value="NZ_PZEV01000001.1"/>
</dbReference>
<evidence type="ECO:0000259" key="13">
    <source>
        <dbReference type="Pfam" id="PF01593"/>
    </source>
</evidence>
<dbReference type="EMBL" id="PZEV01000001">
    <property type="protein sequence ID" value="PTI52693.1"/>
    <property type="molecule type" value="Genomic_DNA"/>
</dbReference>
<organism evidence="14 15">
    <name type="scientific">Staphylococcus warneri</name>
    <dbReference type="NCBI Taxonomy" id="1292"/>
    <lineage>
        <taxon>Bacteria</taxon>
        <taxon>Bacillati</taxon>
        <taxon>Bacillota</taxon>
        <taxon>Bacilli</taxon>
        <taxon>Bacillales</taxon>
        <taxon>Staphylococcaceae</taxon>
        <taxon>Staphylococcus</taxon>
    </lineage>
</organism>
<feature type="domain" description="Amine oxidase" evidence="13">
    <location>
        <begin position="11"/>
        <end position="494"/>
    </location>
</feature>
<keyword evidence="4 12" id="KW-0560">Oxidoreductase</keyword>
<evidence type="ECO:0000256" key="7">
    <source>
        <dbReference type="ARBA" id="ARBA00037711"/>
    </source>
</evidence>
<evidence type="ECO:0000256" key="9">
    <source>
        <dbReference type="ARBA" id="ARBA00038322"/>
    </source>
</evidence>
<comment type="caution">
    <text evidence="14">The sequence shown here is derived from an EMBL/GenBank/DDBJ whole genome shotgun (WGS) entry which is preliminary data.</text>
</comment>
<proteinExistence type="inferred from homology"/>
<evidence type="ECO:0000256" key="11">
    <source>
        <dbReference type="ARBA" id="ARBA00042106"/>
    </source>
</evidence>
<dbReference type="SUPFAM" id="SSF51905">
    <property type="entry name" value="FAD/NAD(P)-binding domain"/>
    <property type="match status" value="1"/>
</dbReference>
<evidence type="ECO:0000256" key="10">
    <source>
        <dbReference type="ARBA" id="ARBA00040984"/>
    </source>
</evidence>
<evidence type="ECO:0000256" key="2">
    <source>
        <dbReference type="ARBA" id="ARBA00022746"/>
    </source>
</evidence>
<dbReference type="PANTHER" id="PTHR43734">
    <property type="entry name" value="PHYTOENE DESATURASE"/>
    <property type="match status" value="1"/>
</dbReference>
<dbReference type="GO" id="GO:0016491">
    <property type="term" value="F:oxidoreductase activity"/>
    <property type="evidence" value="ECO:0007669"/>
    <property type="project" value="UniProtKB-KW"/>
</dbReference>
<dbReference type="PRINTS" id="PR00419">
    <property type="entry name" value="ADXRDTASE"/>
</dbReference>
<keyword evidence="5" id="KW-0843">Virulence</keyword>
<dbReference type="Pfam" id="PF01593">
    <property type="entry name" value="Amino_oxidase"/>
    <property type="match status" value="1"/>
</dbReference>
<dbReference type="InterPro" id="IPR002937">
    <property type="entry name" value="Amino_oxidase"/>
</dbReference>
<evidence type="ECO:0000256" key="8">
    <source>
        <dbReference type="ARBA" id="ARBA00037886"/>
    </source>
</evidence>
<dbReference type="InterPro" id="IPR036188">
    <property type="entry name" value="FAD/NAD-bd_sf"/>
</dbReference>
<reference evidence="14 15" key="1">
    <citation type="journal article" date="2016" name="Front. Microbiol.">
        <title>Comprehensive Phylogenetic Analysis of Bovine Non-aureus Staphylococci Species Based on Whole-Genome Sequencing.</title>
        <authorList>
            <person name="Naushad S."/>
            <person name="Barkema H.W."/>
            <person name="Luby C."/>
            <person name="Condas L.A."/>
            <person name="Nobrega D.B."/>
            <person name="Carson D.A."/>
            <person name="De Buck J."/>
        </authorList>
    </citation>
    <scope>NUCLEOTIDE SEQUENCE [LARGE SCALE GENOMIC DNA]</scope>
    <source>
        <strain evidence="14 15">SNUC 2993</strain>
    </source>
</reference>
<evidence type="ECO:0000256" key="3">
    <source>
        <dbReference type="ARBA" id="ARBA00022827"/>
    </source>
</evidence>
<comment type="similarity">
    <text evidence="9">Belongs to the carotenoid/retinoid oxidoreductase family. CrtN subfamily.</text>
</comment>
<evidence type="ECO:0000256" key="4">
    <source>
        <dbReference type="ARBA" id="ARBA00023002"/>
    </source>
</evidence>
<evidence type="ECO:0000256" key="1">
    <source>
        <dbReference type="ARBA" id="ARBA00022630"/>
    </source>
</evidence>
<evidence type="ECO:0000256" key="6">
    <source>
        <dbReference type="ARBA" id="ARBA00037003"/>
    </source>
</evidence>
<protein>
    <recommendedName>
        <fullName evidence="10">4,4'-diapophytoene desaturase (4,4'-diaponeurosporene-forming)</fullName>
    </recommendedName>
    <alternativeName>
        <fullName evidence="11">Dehydrosqualene desaturase</fullName>
    </alternativeName>
</protein>
<comment type="catalytic activity">
    <reaction evidence="6">
        <text>15-cis-4,4'-diapophytoene + 3 FAD + 3 H(+) = all-trans-4,4'-diaponeurosporene + 3 FADH2</text>
        <dbReference type="Rhea" id="RHEA:42800"/>
        <dbReference type="ChEBI" id="CHEBI:15378"/>
        <dbReference type="ChEBI" id="CHEBI:57692"/>
        <dbReference type="ChEBI" id="CHEBI:58307"/>
        <dbReference type="ChEBI" id="CHEBI:62738"/>
        <dbReference type="ChEBI" id="CHEBI:62743"/>
    </reaction>
</comment>
<name>A0A2T4Q3V1_STAWA</name>
<comment type="function">
    <text evidence="7">Involved in the biosynthesis of the yellow-orange carotenoid staphyloxanthin, which plays a role in the virulence via its protective function against oxidative stress. Catalyzes three successive dehydrogenation reactions that lead to the introduction of three double bonds into 4,4'-diapophytoene (dehydrosqualene), with 4,4'-diapophytofluene and 4,4'-diapo-zeta-carotene as intermediates, and 4,4'-diaponeurosporene (the major deep-yellow pigment in staphylococci strains) as the end product.</text>
</comment>
<dbReference type="Gene3D" id="3.50.50.60">
    <property type="entry name" value="FAD/NAD(P)-binding domain"/>
    <property type="match status" value="2"/>
</dbReference>
<keyword evidence="3" id="KW-0274">FAD</keyword>
<dbReference type="AlphaFoldDB" id="A0A2T4Q3V1"/>
<evidence type="ECO:0000313" key="15">
    <source>
        <dbReference type="Proteomes" id="UP000240717"/>
    </source>
</evidence>
<keyword evidence="1" id="KW-0285">Flavoprotein</keyword>
<dbReference type="InterPro" id="IPR014105">
    <property type="entry name" value="Carotenoid/retinoid_OxRdtase"/>
</dbReference>
<keyword evidence="2 12" id="KW-0125">Carotenoid biosynthesis</keyword>